<dbReference type="EMBL" id="JAAIUW010000009">
    <property type="protein sequence ID" value="KAF7817355.1"/>
    <property type="molecule type" value="Genomic_DNA"/>
</dbReference>
<keyword evidence="6" id="KW-0472">Membrane</keyword>
<evidence type="ECO:0000256" key="7">
    <source>
        <dbReference type="ARBA" id="ARBA00023294"/>
    </source>
</evidence>
<keyword evidence="7" id="KW-0927">Auxin signaling pathway</keyword>
<comment type="subcellular location">
    <subcellularLocation>
        <location evidence="2">Cell membrane</location>
    </subcellularLocation>
</comment>
<accession>A0A834WBN8</accession>
<keyword evidence="10" id="KW-1185">Reference proteome</keyword>
<sequence>MYMTRTQPTFPTHPKIPSFSSTLLDNIYRSIEESEREMKFGRCSISMEEEDRRDVAKANLGRACLIEKWMDKKANEKVDLHDQDAVFLSSTSTSSDSSTSCGGLSDTDSIYWARSQSSSFTSPRPKPKPDGVVGLGMMRSKCRAPKIYENLKETKQPISPGRRLSNFLNSLFTNTKKSKSICSVGGCEDVRPHHTKSKTAQASTSSSFSRSCLTKTKHSTKTTVRFYPLNVIVDEKQVPVMDNSRRVQEAARDFFKERRQNHKKTDFFLRDFPIRIDEIVDDDDAASYSSSDLFELDHLAFMGNDRYSEELPVYETTHVSAIANGLIILVVVNFRSYGDSRMYHNLNLESSHFTYRNKIDVCSVFCDCEVSTVRD</sequence>
<organism evidence="9 10">
    <name type="scientific">Senna tora</name>
    <dbReference type="NCBI Taxonomy" id="362788"/>
    <lineage>
        <taxon>Eukaryota</taxon>
        <taxon>Viridiplantae</taxon>
        <taxon>Streptophyta</taxon>
        <taxon>Embryophyta</taxon>
        <taxon>Tracheophyta</taxon>
        <taxon>Spermatophyta</taxon>
        <taxon>Magnoliopsida</taxon>
        <taxon>eudicotyledons</taxon>
        <taxon>Gunneridae</taxon>
        <taxon>Pentapetalae</taxon>
        <taxon>rosids</taxon>
        <taxon>fabids</taxon>
        <taxon>Fabales</taxon>
        <taxon>Fabaceae</taxon>
        <taxon>Caesalpinioideae</taxon>
        <taxon>Cassia clade</taxon>
        <taxon>Senna</taxon>
    </lineage>
</organism>
<comment type="function">
    <text evidence="1">Involved in auxin transport. Regulator of the auxin signaling pathway.</text>
</comment>
<dbReference type="AlphaFoldDB" id="A0A834WBN8"/>
<evidence type="ECO:0000256" key="5">
    <source>
        <dbReference type="ARBA" id="ARBA00022475"/>
    </source>
</evidence>
<evidence type="ECO:0000256" key="4">
    <source>
        <dbReference type="ARBA" id="ARBA00022448"/>
    </source>
</evidence>
<evidence type="ECO:0000256" key="3">
    <source>
        <dbReference type="ARBA" id="ARBA00010067"/>
    </source>
</evidence>
<evidence type="ECO:0000256" key="8">
    <source>
        <dbReference type="SAM" id="MobiDB-lite"/>
    </source>
</evidence>
<evidence type="ECO:0000256" key="1">
    <source>
        <dbReference type="ARBA" id="ARBA00002281"/>
    </source>
</evidence>
<dbReference type="GO" id="GO:0009734">
    <property type="term" value="P:auxin-activated signaling pathway"/>
    <property type="evidence" value="ECO:0007669"/>
    <property type="project" value="UniProtKB-KW"/>
</dbReference>
<keyword evidence="4" id="KW-0813">Transport</keyword>
<evidence type="ECO:0000313" key="10">
    <source>
        <dbReference type="Proteomes" id="UP000634136"/>
    </source>
</evidence>
<dbReference type="Proteomes" id="UP000634136">
    <property type="component" value="Unassembled WGS sequence"/>
</dbReference>
<feature type="region of interest" description="Disordered" evidence="8">
    <location>
        <begin position="115"/>
        <end position="135"/>
    </location>
</feature>
<evidence type="ECO:0000256" key="6">
    <source>
        <dbReference type="ARBA" id="ARBA00023136"/>
    </source>
</evidence>
<dbReference type="GO" id="GO:0005886">
    <property type="term" value="C:plasma membrane"/>
    <property type="evidence" value="ECO:0007669"/>
    <property type="project" value="UniProtKB-SubCell"/>
</dbReference>
<dbReference type="PANTHER" id="PTHR33541">
    <property type="entry name" value="PROTEIN BIG GRAIN 1-LIKE A-RELATED"/>
    <property type="match status" value="1"/>
</dbReference>
<name>A0A834WBN8_9FABA</name>
<comment type="caution">
    <text evidence="9">The sequence shown here is derived from an EMBL/GenBank/DDBJ whole genome shotgun (WGS) entry which is preliminary data.</text>
</comment>
<reference evidence="9" key="1">
    <citation type="submission" date="2020-09" db="EMBL/GenBank/DDBJ databases">
        <title>Genome-Enabled Discovery of Anthraquinone Biosynthesis in Senna tora.</title>
        <authorList>
            <person name="Kang S.-H."/>
            <person name="Pandey R.P."/>
            <person name="Lee C.-M."/>
            <person name="Sim J.-S."/>
            <person name="Jeong J.-T."/>
            <person name="Choi B.-S."/>
            <person name="Jung M."/>
            <person name="Ginzburg D."/>
            <person name="Zhao K."/>
            <person name="Won S.Y."/>
            <person name="Oh T.-J."/>
            <person name="Yu Y."/>
            <person name="Kim N.-H."/>
            <person name="Lee O.R."/>
            <person name="Lee T.-H."/>
            <person name="Bashyal P."/>
            <person name="Kim T.-S."/>
            <person name="Lee W.-H."/>
            <person name="Kawkins C."/>
            <person name="Kim C.-K."/>
            <person name="Kim J.S."/>
            <person name="Ahn B.O."/>
            <person name="Rhee S.Y."/>
            <person name="Sohng J.K."/>
        </authorList>
    </citation>
    <scope>NUCLEOTIDE SEQUENCE</scope>
    <source>
        <tissue evidence="9">Leaf</tissue>
    </source>
</reference>
<comment type="similarity">
    <text evidence="3">Belongs to the BIG GRAIN 1 (BG1) plant protein family.</text>
</comment>
<evidence type="ECO:0000313" key="9">
    <source>
        <dbReference type="EMBL" id="KAF7817355.1"/>
    </source>
</evidence>
<dbReference type="PANTHER" id="PTHR33541:SF12">
    <property type="entry name" value="PROTEIN BIG GRAIN 1-LIKE A"/>
    <property type="match status" value="1"/>
</dbReference>
<proteinExistence type="inferred from homology"/>
<evidence type="ECO:0000256" key="2">
    <source>
        <dbReference type="ARBA" id="ARBA00004236"/>
    </source>
</evidence>
<protein>
    <submittedName>
        <fullName evidence="9">Protein BIG GRAIN 1-like A</fullName>
    </submittedName>
</protein>
<keyword evidence="5" id="KW-1003">Cell membrane</keyword>
<dbReference type="OrthoDB" id="680041at2759"/>
<dbReference type="InterPro" id="IPR039621">
    <property type="entry name" value="BG1-like"/>
</dbReference>
<gene>
    <name evidence="9" type="ORF">G2W53_031324</name>
</gene>